<proteinExistence type="predicted"/>
<evidence type="ECO:0000313" key="1">
    <source>
        <dbReference type="EMBL" id="VCU71517.1"/>
    </source>
</evidence>
<organism evidence="1 2">
    <name type="scientific">Pigmentiphaga humi</name>
    <dbReference type="NCBI Taxonomy" id="2478468"/>
    <lineage>
        <taxon>Bacteria</taxon>
        <taxon>Pseudomonadati</taxon>
        <taxon>Pseudomonadota</taxon>
        <taxon>Betaproteobacteria</taxon>
        <taxon>Burkholderiales</taxon>
        <taxon>Alcaligenaceae</taxon>
        <taxon>Pigmentiphaga</taxon>
    </lineage>
</organism>
<evidence type="ECO:0000313" key="2">
    <source>
        <dbReference type="Proteomes" id="UP000277294"/>
    </source>
</evidence>
<gene>
    <name evidence="1" type="ORF">PIGHUM_03602</name>
</gene>
<dbReference type="RefSeq" id="WP_124081114.1">
    <property type="nucleotide sequence ID" value="NZ_UWPJ01000027.1"/>
</dbReference>
<dbReference type="Gene3D" id="3.40.50.2020">
    <property type="match status" value="1"/>
</dbReference>
<name>A0A3P4B5F2_9BURK</name>
<dbReference type="EMBL" id="UWPJ01000027">
    <property type="protein sequence ID" value="VCU71517.1"/>
    <property type="molecule type" value="Genomic_DNA"/>
</dbReference>
<dbReference type="Proteomes" id="UP000277294">
    <property type="component" value="Unassembled WGS sequence"/>
</dbReference>
<dbReference type="InterPro" id="IPR029057">
    <property type="entry name" value="PRTase-like"/>
</dbReference>
<accession>A0A3P4B5F2</accession>
<sequence length="735" mass="80922">MILAFSDIIAETSADFDHAVAQIESTNLRQAEGIVLRAHASLWRRIKKNDFNVELLKPDLDAVGRRAPGLDIYLLPDAHSLAEHWVVGSGAQPPIRLIDGASGAISLAMVNAECRNDIRIAELRELFESFQGRCVICASENHHFALPSGAHSTQFVRLGDAFASIDVIDRIAYWVAMEIQSKPEILERNGRHTIFVDHPSMLVLAARIQRLVDVPINIVAFPTYPSDIQSRNASFEMLRKQAADCASVLVVIGVASTGRLANFIQRWAETEYPHALSVIVLYALQELQATSVLCRLDLKGYRHFSNEDGCELCAAHSSAVQIHTSSYLVGLQPGEAVPLIPRHFHSQRDFLQRWGEVPGVLRVHYDDPNEATGRHHAFYIDVSSLLDAPGFQGELIAAIGRFDPEPEVIVIPDHPTARKLGDILHGFLAKPLVVLDEKLIARGEGPIDENLRLAQCALIIDDIFITGSRLESINRFLRERYAERCPSLATIHYWTVLATPSSSANYERVVRGITQNHGWSSTVSHLQEIPLPDWHRTGDCPWCMERNVLSGLAQSAVEFDGKIADRLASLSATDQGIVSAPFVDSGAAIPLLGAQSVALAPGSSAMQVLFACASATQQLRNAPENALNADLFPTPRYIARRVFETNYTERLIWLALLRSLKGKELDPALKAFLAATALNSQDAQRGIVLGELAVAWLTGKLGSIPVSEPCRDFFSSVGISWEALYAKAFVDRYPQ</sequence>
<protein>
    <submittedName>
        <fullName evidence="1">Uncharacterized protein</fullName>
    </submittedName>
</protein>
<keyword evidence="2" id="KW-1185">Reference proteome</keyword>
<reference evidence="1 2" key="1">
    <citation type="submission" date="2018-10" db="EMBL/GenBank/DDBJ databases">
        <authorList>
            <person name="Criscuolo A."/>
        </authorList>
    </citation>
    <scope>NUCLEOTIDE SEQUENCE [LARGE SCALE GENOMIC DNA]</scope>
    <source>
        <strain evidence="1">DnA1</strain>
    </source>
</reference>
<dbReference type="AlphaFoldDB" id="A0A3P4B5F2"/>
<dbReference type="OrthoDB" id="9151157at2"/>
<dbReference type="InterPro" id="IPR000836">
    <property type="entry name" value="PRTase_dom"/>
</dbReference>
<dbReference type="CDD" id="cd06223">
    <property type="entry name" value="PRTases_typeI"/>
    <property type="match status" value="1"/>
</dbReference>